<keyword evidence="2" id="KW-0378">Hydrolase</keyword>
<evidence type="ECO:0000256" key="3">
    <source>
        <dbReference type="SAM" id="SignalP"/>
    </source>
</evidence>
<gene>
    <name evidence="4" type="ORF">A8L45_09370</name>
</gene>
<keyword evidence="4" id="KW-0645">Protease</keyword>
<reference evidence="4 5" key="1">
    <citation type="submission" date="2016-05" db="EMBL/GenBank/DDBJ databases">
        <title>Genomic Taxonomy of the Vibrionaceae.</title>
        <authorList>
            <person name="Gomez-Gil B."/>
            <person name="Enciso-Ibarra J."/>
        </authorList>
    </citation>
    <scope>NUCLEOTIDE SEQUENCE [LARGE SCALE GENOMIC DNA]</scope>
    <source>
        <strain evidence="4 5">CAIM 1920</strain>
    </source>
</reference>
<dbReference type="InterPro" id="IPR000667">
    <property type="entry name" value="Peptidase_S13"/>
</dbReference>
<comment type="caution">
    <text evidence="4">The sequence shown here is derived from an EMBL/GenBank/DDBJ whole genome shotgun (WGS) entry which is preliminary data.</text>
</comment>
<dbReference type="PRINTS" id="PR00922">
    <property type="entry name" value="DADACBPTASE3"/>
</dbReference>
<dbReference type="GO" id="GO:0004185">
    <property type="term" value="F:serine-type carboxypeptidase activity"/>
    <property type="evidence" value="ECO:0007669"/>
    <property type="project" value="InterPro"/>
</dbReference>
<dbReference type="EMBL" id="LYBM01000014">
    <property type="protein sequence ID" value="ODA33588.1"/>
    <property type="molecule type" value="Genomic_DNA"/>
</dbReference>
<dbReference type="Pfam" id="PF02113">
    <property type="entry name" value="Peptidase_S13"/>
    <property type="match status" value="1"/>
</dbReference>
<evidence type="ECO:0000313" key="4">
    <source>
        <dbReference type="EMBL" id="ODA33588.1"/>
    </source>
</evidence>
<dbReference type="GO" id="GO:0000270">
    <property type="term" value="P:peptidoglycan metabolic process"/>
    <property type="evidence" value="ECO:0007669"/>
    <property type="project" value="TreeGrafter"/>
</dbReference>
<evidence type="ECO:0000256" key="2">
    <source>
        <dbReference type="ARBA" id="ARBA00022801"/>
    </source>
</evidence>
<keyword evidence="3" id="KW-0732">Signal</keyword>
<feature type="signal peptide" evidence="3">
    <location>
        <begin position="1"/>
        <end position="18"/>
    </location>
</feature>
<dbReference type="OrthoDB" id="9802627at2"/>
<feature type="chain" id="PRO_5008673154" evidence="3">
    <location>
        <begin position="19"/>
        <end position="469"/>
    </location>
</feature>
<sequence length="469" mass="51887">MRPLFFVVLSWIALPCFAVSLPSIDALLPEGHQLALSVVDPDTNQSTHTYSANKLLPPASTQKLVTALAATLLLPEHFRFTTQVATSGNDLVLHFSGDPTLTRDHLETLMATARQKGIRHIKGDLWIDNSSFAGYERAVGWPWDILGVCYSAPSSAIVLDRNCFQGSIYTERNGATRTFVPKHHPVKVTTNAVTVSADEQKRTHCELELYTSESNHYHLSGCLPYRKEPLPLKFALQDPSVYVKSVLRVILRNKGIKLSGKIRVGKPATREKLLVTHHSATRDILLTKMLKRSDNLIADNILKTLGKQTFRVPGTFQNGVAAVKRVLDEKAGIDLRQAVLVDGSGLSRNNRMTAKQLTEVLTFIYRNPQLGILKMLPVAGVDGTLRYRQSVRKSPIKGRLRAKTGTLFGSYNLAGLMETVNGKPLLVAQLVANYHVPESESNAPRGPSPISQFEYALYNALFKSDLTTR</sequence>
<evidence type="ECO:0000256" key="1">
    <source>
        <dbReference type="ARBA" id="ARBA00006096"/>
    </source>
</evidence>
<dbReference type="Gene3D" id="3.50.80.20">
    <property type="entry name" value="D-Ala-D-Ala carboxypeptidase C, peptidase S13"/>
    <property type="match status" value="1"/>
</dbReference>
<accession>A0A1C3EK28</accession>
<dbReference type="STRING" id="1080227.A8L45_09370"/>
<dbReference type="NCBIfam" id="NF008322">
    <property type="entry name" value="PRK11113.1"/>
    <property type="match status" value="1"/>
</dbReference>
<dbReference type="AlphaFoldDB" id="A0A1C3EK28"/>
<dbReference type="SUPFAM" id="SSF56601">
    <property type="entry name" value="beta-lactamase/transpeptidase-like"/>
    <property type="match status" value="1"/>
</dbReference>
<dbReference type="GO" id="GO:0006508">
    <property type="term" value="P:proteolysis"/>
    <property type="evidence" value="ECO:0007669"/>
    <property type="project" value="InterPro"/>
</dbReference>
<dbReference type="Gene3D" id="3.40.710.10">
    <property type="entry name" value="DD-peptidase/beta-lactamase superfamily"/>
    <property type="match status" value="2"/>
</dbReference>
<comment type="similarity">
    <text evidence="1">Belongs to the peptidase S13 family.</text>
</comment>
<evidence type="ECO:0000313" key="5">
    <source>
        <dbReference type="Proteomes" id="UP000094936"/>
    </source>
</evidence>
<dbReference type="InterPro" id="IPR012338">
    <property type="entry name" value="Beta-lactam/transpept-like"/>
</dbReference>
<name>A0A1C3EK28_9GAMM</name>
<dbReference type="RefSeq" id="WP_068901570.1">
    <property type="nucleotide sequence ID" value="NZ_JBHUIF010000031.1"/>
</dbReference>
<dbReference type="Proteomes" id="UP000094936">
    <property type="component" value="Unassembled WGS sequence"/>
</dbReference>
<dbReference type="PANTHER" id="PTHR30023:SF0">
    <property type="entry name" value="PENICILLIN-SENSITIVE CARBOXYPEPTIDASE A"/>
    <property type="match status" value="1"/>
</dbReference>
<dbReference type="PANTHER" id="PTHR30023">
    <property type="entry name" value="D-ALANYL-D-ALANINE CARBOXYPEPTIDASE"/>
    <property type="match status" value="1"/>
</dbReference>
<keyword evidence="5" id="KW-1185">Reference proteome</keyword>
<dbReference type="NCBIfam" id="TIGR00666">
    <property type="entry name" value="PBP4"/>
    <property type="match status" value="1"/>
</dbReference>
<organism evidence="4 5">
    <name type="scientific">Veronia pacifica</name>
    <dbReference type="NCBI Taxonomy" id="1080227"/>
    <lineage>
        <taxon>Bacteria</taxon>
        <taxon>Pseudomonadati</taxon>
        <taxon>Pseudomonadota</taxon>
        <taxon>Gammaproteobacteria</taxon>
        <taxon>Vibrionales</taxon>
        <taxon>Vibrionaceae</taxon>
        <taxon>Veronia</taxon>
    </lineage>
</organism>
<keyword evidence="4" id="KW-0121">Carboxypeptidase</keyword>
<protein>
    <submittedName>
        <fullName evidence="4">Serine-type D-Ala-D-Ala carboxypeptidase</fullName>
    </submittedName>
</protein>
<proteinExistence type="inferred from homology"/>